<name>A0A4S2GYQ0_9PROT</name>
<dbReference type="PANTHER" id="PTHR39323:SF1">
    <property type="entry name" value="BLR1149 PROTEIN"/>
    <property type="match status" value="1"/>
</dbReference>
<keyword evidence="1" id="KW-0255">Endonuclease</keyword>
<dbReference type="Gene3D" id="3.60.21.10">
    <property type="match status" value="1"/>
</dbReference>
<dbReference type="EC" id="3.1.-.-" evidence="1"/>
<dbReference type="OrthoDB" id="9795838at2"/>
<dbReference type="InterPro" id="IPR029052">
    <property type="entry name" value="Metallo-depent_PP-like"/>
</dbReference>
<dbReference type="SUPFAM" id="SSF56300">
    <property type="entry name" value="Metallo-dependent phosphatases"/>
    <property type="match status" value="1"/>
</dbReference>
<dbReference type="InterPro" id="IPR024173">
    <property type="entry name" value="Pesterase_MJ0037-like"/>
</dbReference>
<organism evidence="1 2">
    <name type="scientific">Marinicauda algicola</name>
    <dbReference type="NCBI Taxonomy" id="2029849"/>
    <lineage>
        <taxon>Bacteria</taxon>
        <taxon>Pseudomonadati</taxon>
        <taxon>Pseudomonadota</taxon>
        <taxon>Alphaproteobacteria</taxon>
        <taxon>Maricaulales</taxon>
        <taxon>Maricaulaceae</taxon>
        <taxon>Marinicauda</taxon>
    </lineage>
</organism>
<dbReference type="EMBL" id="SRXW01000003">
    <property type="protein sequence ID" value="TGY88256.1"/>
    <property type="molecule type" value="Genomic_DNA"/>
</dbReference>
<dbReference type="RefSeq" id="WP_135996101.1">
    <property type="nucleotide sequence ID" value="NZ_CP071057.1"/>
</dbReference>
<proteinExistence type="predicted"/>
<dbReference type="AlphaFoldDB" id="A0A4S2GYQ0"/>
<keyword evidence="1" id="KW-0378">Hydrolase</keyword>
<protein>
    <submittedName>
        <fullName evidence="1">Ligase-associated DNA damage response endonuclease PdeM</fullName>
        <ecNumber evidence="1">3.1.-.-</ecNumber>
    </submittedName>
</protein>
<keyword evidence="1" id="KW-0540">Nuclease</keyword>
<dbReference type="Proteomes" id="UP000308054">
    <property type="component" value="Unassembled WGS sequence"/>
</dbReference>
<reference evidence="1 2" key="1">
    <citation type="journal article" date="2017" name="Int. J. Syst. Evol. Microbiol.">
        <title>Marinicauda algicola sp. nov., isolated from a marine red alga Rhodosorus marinus.</title>
        <authorList>
            <person name="Jeong S.E."/>
            <person name="Jeon S.H."/>
            <person name="Chun B.H."/>
            <person name="Kim D.W."/>
            <person name="Jeon C.O."/>
        </authorList>
    </citation>
    <scope>NUCLEOTIDE SEQUENCE [LARGE SCALE GENOMIC DNA]</scope>
    <source>
        <strain evidence="1 2">JCM 31718</strain>
    </source>
</reference>
<gene>
    <name evidence="1" type="primary">pdeM</name>
    <name evidence="1" type="ORF">E5163_10545</name>
</gene>
<sequence>MNAPDRTLHETLVVNGAQLVADLSGAAFYPAQSTLLVADLHFEKGSAFARKGLFLPPYDTRTTLARLEAAIARHRPARVVALGDSFHDCQADFRIHGEDSRTLATLVAGVEDWVWIEGNHDPAPPPRYGGRILAELTLGPLVLRHEPQAGRQPGEVAGHLHPCARVNGRGRSVRARCFVSDGSRLILPAFGAYTGGLNIRDAAFAPCFETRPDAWVIGRTKVYRVAGKRCLGD</sequence>
<keyword evidence="1" id="KW-0436">Ligase</keyword>
<evidence type="ECO:0000313" key="1">
    <source>
        <dbReference type="EMBL" id="TGY88256.1"/>
    </source>
</evidence>
<dbReference type="PANTHER" id="PTHR39323">
    <property type="entry name" value="BLR1149 PROTEIN"/>
    <property type="match status" value="1"/>
</dbReference>
<dbReference type="NCBIfam" id="TIGR04123">
    <property type="entry name" value="P_estr_lig_assc"/>
    <property type="match status" value="1"/>
</dbReference>
<dbReference type="GO" id="GO:0016874">
    <property type="term" value="F:ligase activity"/>
    <property type="evidence" value="ECO:0007669"/>
    <property type="project" value="UniProtKB-KW"/>
</dbReference>
<dbReference type="InterPro" id="IPR026336">
    <property type="entry name" value="PdeM-like"/>
</dbReference>
<dbReference type="PIRSF" id="PIRSF000887">
    <property type="entry name" value="Pesterase_MJ0037"/>
    <property type="match status" value="1"/>
</dbReference>
<accession>A0A4S2GYQ0</accession>
<comment type="caution">
    <text evidence="1">The sequence shown here is derived from an EMBL/GenBank/DDBJ whole genome shotgun (WGS) entry which is preliminary data.</text>
</comment>
<keyword evidence="2" id="KW-1185">Reference proteome</keyword>
<evidence type="ECO:0000313" key="2">
    <source>
        <dbReference type="Proteomes" id="UP000308054"/>
    </source>
</evidence>
<dbReference type="GO" id="GO:0016787">
    <property type="term" value="F:hydrolase activity"/>
    <property type="evidence" value="ECO:0007669"/>
    <property type="project" value="UniProtKB-KW"/>
</dbReference>
<dbReference type="GO" id="GO:0004519">
    <property type="term" value="F:endonuclease activity"/>
    <property type="evidence" value="ECO:0007669"/>
    <property type="project" value="UniProtKB-KW"/>
</dbReference>